<evidence type="ECO:0000313" key="3">
    <source>
        <dbReference type="Proteomes" id="UP000625711"/>
    </source>
</evidence>
<evidence type="ECO:0000313" key="2">
    <source>
        <dbReference type="EMBL" id="KAF7280868.1"/>
    </source>
</evidence>
<accession>A0A834IMY8</accession>
<proteinExistence type="predicted"/>
<keyword evidence="3" id="KW-1185">Reference proteome</keyword>
<name>A0A834IMY8_RHYFE</name>
<feature type="signal peptide" evidence="1">
    <location>
        <begin position="1"/>
        <end position="25"/>
    </location>
</feature>
<dbReference type="AlphaFoldDB" id="A0A834IMY8"/>
<comment type="caution">
    <text evidence="2">The sequence shown here is derived from an EMBL/GenBank/DDBJ whole genome shotgun (WGS) entry which is preliminary data.</text>
</comment>
<feature type="chain" id="PRO_5032444088" evidence="1">
    <location>
        <begin position="26"/>
        <end position="244"/>
    </location>
</feature>
<dbReference type="EMBL" id="JAACXV010000271">
    <property type="protein sequence ID" value="KAF7280868.1"/>
    <property type="molecule type" value="Genomic_DNA"/>
</dbReference>
<protein>
    <submittedName>
        <fullName evidence="2">Uncharacterized protein</fullName>
    </submittedName>
</protein>
<evidence type="ECO:0000256" key="1">
    <source>
        <dbReference type="SAM" id="SignalP"/>
    </source>
</evidence>
<keyword evidence="1" id="KW-0732">Signal</keyword>
<dbReference type="Proteomes" id="UP000625711">
    <property type="component" value="Unassembled WGS sequence"/>
</dbReference>
<organism evidence="2 3">
    <name type="scientific">Rhynchophorus ferrugineus</name>
    <name type="common">Red palm weevil</name>
    <name type="synonym">Curculio ferrugineus</name>
    <dbReference type="NCBI Taxonomy" id="354439"/>
    <lineage>
        <taxon>Eukaryota</taxon>
        <taxon>Metazoa</taxon>
        <taxon>Ecdysozoa</taxon>
        <taxon>Arthropoda</taxon>
        <taxon>Hexapoda</taxon>
        <taxon>Insecta</taxon>
        <taxon>Pterygota</taxon>
        <taxon>Neoptera</taxon>
        <taxon>Endopterygota</taxon>
        <taxon>Coleoptera</taxon>
        <taxon>Polyphaga</taxon>
        <taxon>Cucujiformia</taxon>
        <taxon>Curculionidae</taxon>
        <taxon>Dryophthorinae</taxon>
        <taxon>Rhynchophorus</taxon>
    </lineage>
</organism>
<gene>
    <name evidence="2" type="ORF">GWI33_005418</name>
</gene>
<sequence length="244" mass="27909">MNSSPNINIFTILICLLCLNQTADGANLHCGNNEIAVCHERSCGSKQFKCTCQCDENFCRNVLDNRCVDRNLRPPCPYRILLVIKCSENEVYASSEVSCLFNCGLLSVLLHGNTSQLIRYHLRPVPLVTSASVPRYHTAYVRKEDPAGRKDRAATKKPNNLFNFRYSRSWCQDRRYGQFNSVGAVPPRGGKNEQIRNKAAVVEANRKMKEEEMAAIGKQNQYREKELEKYRSHDVLFIVYPVKR</sequence>
<reference evidence="2" key="1">
    <citation type="submission" date="2020-08" db="EMBL/GenBank/DDBJ databases">
        <title>Genome sequencing and assembly of the red palm weevil Rhynchophorus ferrugineus.</title>
        <authorList>
            <person name="Dias G.B."/>
            <person name="Bergman C.M."/>
            <person name="Manee M."/>
        </authorList>
    </citation>
    <scope>NUCLEOTIDE SEQUENCE</scope>
    <source>
        <strain evidence="2">AA-2017</strain>
        <tissue evidence="2">Whole larva</tissue>
    </source>
</reference>